<keyword evidence="5" id="KW-1185">Reference proteome</keyword>
<feature type="signal peptide" evidence="3">
    <location>
        <begin position="1"/>
        <end position="19"/>
    </location>
</feature>
<dbReference type="AlphaFoldDB" id="A0A316V548"/>
<evidence type="ECO:0000313" key="4">
    <source>
        <dbReference type="EMBL" id="PWN32384.1"/>
    </source>
</evidence>
<protein>
    <submittedName>
        <fullName evidence="4">Uncharacterized protein</fullName>
    </submittedName>
</protein>
<feature type="region of interest" description="Disordered" evidence="1">
    <location>
        <begin position="248"/>
        <end position="269"/>
    </location>
</feature>
<dbReference type="RefSeq" id="XP_025352686.1">
    <property type="nucleotide sequence ID" value="XM_025501194.1"/>
</dbReference>
<dbReference type="Proteomes" id="UP000245771">
    <property type="component" value="Unassembled WGS sequence"/>
</dbReference>
<evidence type="ECO:0000256" key="2">
    <source>
        <dbReference type="SAM" id="Phobius"/>
    </source>
</evidence>
<keyword evidence="3" id="KW-0732">Signal</keyword>
<sequence length="269" mass="28125">MKWTQFTVIIFLAIQQVCAVQEQVGSPLKIEGGEVSEVDLVLKLNPHQQLLNIPPSTNGKEEPKEYLGSYTTLHDHHTPLSDMKMVKVARVKGIRDDDDDQGRFLEKRGNQFPVPTKPAVAPDVVPAGNTIYPGKHITHPTGGGGGSSIAHSAESAAHSATSAAAKTKKFGGKAGKAVAGVALATAVVGGIAGIAAIKNHQQKGKYMKRQEEESFQALEKRNKIPKGKAAAFFAGGAAVGAAGLHFYRGSSSPPAAEPNAASSTPPPAK</sequence>
<organism evidence="4 5">
    <name type="scientific">Meira miltonrushii</name>
    <dbReference type="NCBI Taxonomy" id="1280837"/>
    <lineage>
        <taxon>Eukaryota</taxon>
        <taxon>Fungi</taxon>
        <taxon>Dikarya</taxon>
        <taxon>Basidiomycota</taxon>
        <taxon>Ustilaginomycotina</taxon>
        <taxon>Exobasidiomycetes</taxon>
        <taxon>Exobasidiales</taxon>
        <taxon>Brachybasidiaceae</taxon>
        <taxon>Meira</taxon>
    </lineage>
</organism>
<evidence type="ECO:0000313" key="5">
    <source>
        <dbReference type="Proteomes" id="UP000245771"/>
    </source>
</evidence>
<feature type="chain" id="PRO_5016367656" evidence="3">
    <location>
        <begin position="20"/>
        <end position="269"/>
    </location>
</feature>
<dbReference type="GeneID" id="37022975"/>
<evidence type="ECO:0000256" key="1">
    <source>
        <dbReference type="SAM" id="MobiDB-lite"/>
    </source>
</evidence>
<reference evidence="4 5" key="1">
    <citation type="journal article" date="2018" name="Mol. Biol. Evol.">
        <title>Broad Genomic Sampling Reveals a Smut Pathogenic Ancestry of the Fungal Clade Ustilaginomycotina.</title>
        <authorList>
            <person name="Kijpornyongpan T."/>
            <person name="Mondo S.J."/>
            <person name="Barry K."/>
            <person name="Sandor L."/>
            <person name="Lee J."/>
            <person name="Lipzen A."/>
            <person name="Pangilinan J."/>
            <person name="LaButti K."/>
            <person name="Hainaut M."/>
            <person name="Henrissat B."/>
            <person name="Grigoriev I.V."/>
            <person name="Spatafora J.W."/>
            <person name="Aime M.C."/>
        </authorList>
    </citation>
    <scope>NUCLEOTIDE SEQUENCE [LARGE SCALE GENOMIC DNA]</scope>
    <source>
        <strain evidence="4 5">MCA 3882</strain>
    </source>
</reference>
<name>A0A316V548_9BASI</name>
<keyword evidence="2" id="KW-1133">Transmembrane helix</keyword>
<dbReference type="InParanoid" id="A0A316V548"/>
<keyword evidence="2" id="KW-0812">Transmembrane</keyword>
<feature type="transmembrane region" description="Helical" evidence="2">
    <location>
        <begin position="177"/>
        <end position="197"/>
    </location>
</feature>
<dbReference type="EMBL" id="KZ819606">
    <property type="protein sequence ID" value="PWN32384.1"/>
    <property type="molecule type" value="Genomic_DNA"/>
</dbReference>
<accession>A0A316V548</accession>
<feature type="compositionally biased region" description="Low complexity" evidence="1">
    <location>
        <begin position="250"/>
        <end position="263"/>
    </location>
</feature>
<gene>
    <name evidence="4" type="ORF">FA14DRAFT_182291</name>
</gene>
<keyword evidence="2" id="KW-0472">Membrane</keyword>
<feature type="transmembrane region" description="Helical" evidence="2">
    <location>
        <begin position="229"/>
        <end position="247"/>
    </location>
</feature>
<proteinExistence type="predicted"/>
<evidence type="ECO:0000256" key="3">
    <source>
        <dbReference type="SAM" id="SignalP"/>
    </source>
</evidence>